<dbReference type="OrthoDB" id="20872at2759"/>
<feature type="domain" description="Heterokaryon incompatibility" evidence="2">
    <location>
        <begin position="28"/>
        <end position="117"/>
    </location>
</feature>
<dbReference type="Proteomes" id="UP000319257">
    <property type="component" value="Unassembled WGS sequence"/>
</dbReference>
<protein>
    <submittedName>
        <fullName evidence="4">Uncharacterized protein</fullName>
    </submittedName>
</protein>
<feature type="compositionally biased region" description="Low complexity" evidence="1">
    <location>
        <begin position="530"/>
        <end position="545"/>
    </location>
</feature>
<dbReference type="GeneID" id="41970989"/>
<dbReference type="PANTHER" id="PTHR10622">
    <property type="entry name" value="HET DOMAIN-CONTAINING PROTEIN"/>
    <property type="match status" value="1"/>
</dbReference>
<dbReference type="InterPro" id="IPR010730">
    <property type="entry name" value="HET"/>
</dbReference>
<reference evidence="4 5" key="1">
    <citation type="submission" date="2019-06" db="EMBL/GenBank/DDBJ databases">
        <title>Draft genome sequence of the filamentous fungus Phialemoniopsis curvata isolated from diesel fuel.</title>
        <authorList>
            <person name="Varaljay V.A."/>
            <person name="Lyon W.J."/>
            <person name="Crouch A.L."/>
            <person name="Drake C.E."/>
            <person name="Hollomon J.M."/>
            <person name="Nadeau L.J."/>
            <person name="Nunn H.S."/>
            <person name="Stevenson B.S."/>
            <person name="Bojanowski C.L."/>
            <person name="Crookes-Goodson W.J."/>
        </authorList>
    </citation>
    <scope>NUCLEOTIDE SEQUENCE [LARGE SCALE GENOMIC DNA]</scope>
    <source>
        <strain evidence="4 5">D216</strain>
    </source>
</reference>
<name>A0A507BJZ0_9PEZI</name>
<dbReference type="Pfam" id="PF06985">
    <property type="entry name" value="HET"/>
    <property type="match status" value="1"/>
</dbReference>
<evidence type="ECO:0000313" key="4">
    <source>
        <dbReference type="EMBL" id="TPX16980.1"/>
    </source>
</evidence>
<organism evidence="4 5">
    <name type="scientific">Thyridium curvatum</name>
    <dbReference type="NCBI Taxonomy" id="1093900"/>
    <lineage>
        <taxon>Eukaryota</taxon>
        <taxon>Fungi</taxon>
        <taxon>Dikarya</taxon>
        <taxon>Ascomycota</taxon>
        <taxon>Pezizomycotina</taxon>
        <taxon>Sordariomycetes</taxon>
        <taxon>Sordariomycetidae</taxon>
        <taxon>Thyridiales</taxon>
        <taxon>Thyridiaceae</taxon>
        <taxon>Thyridium</taxon>
    </lineage>
</organism>
<dbReference type="AlphaFoldDB" id="A0A507BJZ0"/>
<proteinExistence type="predicted"/>
<feature type="region of interest" description="Disordered" evidence="1">
    <location>
        <begin position="529"/>
        <end position="550"/>
    </location>
</feature>
<keyword evidence="5" id="KW-1185">Reference proteome</keyword>
<gene>
    <name evidence="4" type="ORF">E0L32_003542</name>
</gene>
<accession>A0A507BJZ0</accession>
<dbReference type="STRING" id="1093900.A0A507BJZ0"/>
<dbReference type="EMBL" id="SKBQ01000015">
    <property type="protein sequence ID" value="TPX16980.1"/>
    <property type="molecule type" value="Genomic_DNA"/>
</dbReference>
<comment type="caution">
    <text evidence="4">The sequence shown here is derived from an EMBL/GenBank/DDBJ whole genome shotgun (WGS) entry which is preliminary data.</text>
</comment>
<dbReference type="RefSeq" id="XP_030998691.1">
    <property type="nucleotide sequence ID" value="XM_031137854.1"/>
</dbReference>
<evidence type="ECO:0000256" key="1">
    <source>
        <dbReference type="SAM" id="MobiDB-lite"/>
    </source>
</evidence>
<dbReference type="Pfam" id="PF26640">
    <property type="entry name" value="DUF8212"/>
    <property type="match status" value="1"/>
</dbReference>
<evidence type="ECO:0000259" key="3">
    <source>
        <dbReference type="Pfam" id="PF26640"/>
    </source>
</evidence>
<dbReference type="InParanoid" id="A0A507BJZ0"/>
<evidence type="ECO:0000259" key="2">
    <source>
        <dbReference type="Pfam" id="PF06985"/>
    </source>
</evidence>
<feature type="domain" description="DUF8212" evidence="3">
    <location>
        <begin position="230"/>
        <end position="257"/>
    </location>
</feature>
<dbReference type="PANTHER" id="PTHR10622:SF10">
    <property type="entry name" value="HET DOMAIN-CONTAINING PROTEIN"/>
    <property type="match status" value="1"/>
</dbReference>
<dbReference type="InterPro" id="IPR058525">
    <property type="entry name" value="DUF8212"/>
</dbReference>
<evidence type="ECO:0000313" key="5">
    <source>
        <dbReference type="Proteomes" id="UP000319257"/>
    </source>
</evidence>
<sequence>MRVLVAATINDPSGPSMVDLDPDGDVQYAILSHTWTGSEVLFADIVNGTGAEKPSFRKVRYTCLQAIADGLEYVWIDSCCIDKTSSAELSEAINSIYEWYLKAAVCYAHLESVARDARPADAESGFARCRWFTRGWTLQELLAPADLVFYSDDWARLGEKATLSRPIAAITGIDEAILTGRRPLRSASVAKRMSWAAQRRTTRPEDAAYCLMGVFGVNMPMLYGEGGRAAFLRLQEEVMKHSDDQSLFAWVDADASPGAQHGLLAPSPGAFVYSNSVIPYQDWDPRPPYSMTNRGLCIDLPLSRLEQQRDDGGGGNGDNGDGDDVYVAALDCPAPPDYEDSTFLAVYLRKLSAGSDQQYARVRAAQFAKVSRRGALQRVYVRQDPTARAAETEGVFPHHVLQLRAGPPAAMYRLVGTFVPPAPDDDGEGDGKDGKDGEAVAAAAAAAAKKLPVPPTPLPIMSSRAAAASRGWISGLTRTTFLARKASGLLAVGLLLLRADGERLVVLLGSAGKFEVGFDAVELPPVYVSGSDDGNKNNNKNNSNNPRIHTQGLGFEDLQRRFSPRPPGRQLELLCHRVDVAVLPMVHGSGKYYMIDLDVQACGSSSVTREVVDGLVDAYQSATGKKSQSEARGTSIWRRLINH</sequence>